<sequence>MSIQSLSDYLSLTETLGALGVARDNFCRAIEEGKVTLPGYLRSGSKLFLADFLSGLFHESDKDKMNDEVMGYLNCDKTNGGGRLLADLLDTRKDGSEWTRRHDLRSKLYMLKPWNGWFIAFPHGPLWGDWRNTNGIQGAECVIHPEQLGDDGVSIQGVLLDHILPVDPSDPDFPHFALSGTVRLTRDTLIRWARAGRFVSPVRVTPPSWWISESVFVPWTDRGVPKNYFALRYPTTEGCIDTPPDSLSFVPAHGWHDTPTDDDLLFRRDDVEALLNNRLDASPASKPSRAVPVSQQNEKAVLEAIRLLNYDPLKLPAQKRGKPGIKKDVRDHVAVSGLSDHQFNDAWKRLRKDGRIKDAT</sequence>
<proteinExistence type="predicted"/>
<gene>
    <name evidence="1" type="ORF">IGX34_04505</name>
</gene>
<accession>A0ABR9G6H6</accession>
<keyword evidence="2" id="KW-1185">Reference proteome</keyword>
<evidence type="ECO:0000313" key="2">
    <source>
        <dbReference type="Proteomes" id="UP000651010"/>
    </source>
</evidence>
<comment type="caution">
    <text evidence="1">The sequence shown here is derived from an EMBL/GenBank/DDBJ whole genome shotgun (WGS) entry which is preliminary data.</text>
</comment>
<dbReference type="RefSeq" id="WP_192554449.1">
    <property type="nucleotide sequence ID" value="NZ_JACZZA010000001.1"/>
</dbReference>
<protein>
    <submittedName>
        <fullName evidence="1">Uncharacterized protein</fullName>
    </submittedName>
</protein>
<name>A0ABR9G6H6_9GAMM</name>
<organism evidence="1 2">
    <name type="scientific">Dyella acidiphila</name>
    <dbReference type="NCBI Taxonomy" id="2775866"/>
    <lineage>
        <taxon>Bacteria</taxon>
        <taxon>Pseudomonadati</taxon>
        <taxon>Pseudomonadota</taxon>
        <taxon>Gammaproteobacteria</taxon>
        <taxon>Lysobacterales</taxon>
        <taxon>Rhodanobacteraceae</taxon>
        <taxon>Dyella</taxon>
    </lineage>
</organism>
<reference evidence="1 2" key="1">
    <citation type="submission" date="2020-09" db="EMBL/GenBank/DDBJ databases">
        <title>Dyella sp. 7MK23 isolated from forest soil.</title>
        <authorList>
            <person name="Fu J."/>
        </authorList>
    </citation>
    <scope>NUCLEOTIDE SEQUENCE [LARGE SCALE GENOMIC DNA]</scope>
    <source>
        <strain evidence="1 2">7MK23</strain>
    </source>
</reference>
<dbReference type="EMBL" id="JACZZA010000001">
    <property type="protein sequence ID" value="MBE1159636.1"/>
    <property type="molecule type" value="Genomic_DNA"/>
</dbReference>
<dbReference type="Proteomes" id="UP000651010">
    <property type="component" value="Unassembled WGS sequence"/>
</dbReference>
<evidence type="ECO:0000313" key="1">
    <source>
        <dbReference type="EMBL" id="MBE1159636.1"/>
    </source>
</evidence>